<evidence type="ECO:0000256" key="5">
    <source>
        <dbReference type="SAM" id="MobiDB-lite"/>
    </source>
</evidence>
<accession>A0ABR9DNR5</accession>
<feature type="transmembrane region" description="Helical" evidence="6">
    <location>
        <begin position="18"/>
        <end position="38"/>
    </location>
</feature>
<feature type="domain" description="Major facilitator superfamily (MFS) profile" evidence="7">
    <location>
        <begin position="222"/>
        <end position="448"/>
    </location>
</feature>
<evidence type="ECO:0000256" key="2">
    <source>
        <dbReference type="ARBA" id="ARBA00022692"/>
    </source>
</evidence>
<comment type="subcellular location">
    <subcellularLocation>
        <location evidence="1">Cell membrane</location>
        <topology evidence="1">Multi-pass membrane protein</topology>
    </subcellularLocation>
</comment>
<feature type="region of interest" description="Disordered" evidence="5">
    <location>
        <begin position="415"/>
        <end position="448"/>
    </location>
</feature>
<evidence type="ECO:0000256" key="4">
    <source>
        <dbReference type="ARBA" id="ARBA00023136"/>
    </source>
</evidence>
<organism evidence="8 9">
    <name type="scientific">Flavimobilis rhizosphaerae</name>
    <dbReference type="NCBI Taxonomy" id="2775421"/>
    <lineage>
        <taxon>Bacteria</taxon>
        <taxon>Bacillati</taxon>
        <taxon>Actinomycetota</taxon>
        <taxon>Actinomycetes</taxon>
        <taxon>Micrococcales</taxon>
        <taxon>Jonesiaceae</taxon>
        <taxon>Flavimobilis</taxon>
    </lineage>
</organism>
<protein>
    <submittedName>
        <fullName evidence="8">MFS transporter</fullName>
    </submittedName>
</protein>
<sequence length="448" mass="44887">MTHAPDATTAAQTSRARWALVSLFALLGLMMSSWLSRLPSIRAGLGLTEGQLGLVLVVGSVGSLLVVAAAGPLVERFGSARILHVSTVGFGTALTLLALGVQLGSVALVAAGIFLNGATWALNNVPFNLESAAIERAVGRTILPQFHAFFSVGALAGTGVGAACSALGVPAAAQLGASVLVVVAWRVLALPPVVARASVPVAGRVGDKRAARTGLAAWREPRTLLLGVVVLAASMSEGSANDWLSIAVVDDLGGSEAVGAVVFGVFLGSMTAFRLAGAGLVDRWGRVAVLRGSALVSIVGLTTFGLAPGVAVAAVGVALWGFGAALAYPLVIAAASDDPVRAAGRVSVVSAFASIASIAAPPLLGFVAEHLTTRTALMLVLVPLVAALLAAGRARPLVPEPAPAPLVPAPLVPAPLVPAPPSTPEGDDDRRTPVPALAGTHDPKEPLS</sequence>
<keyword evidence="2 6" id="KW-0812">Transmembrane</keyword>
<comment type="caution">
    <text evidence="8">The sequence shown here is derived from an EMBL/GenBank/DDBJ whole genome shotgun (WGS) entry which is preliminary data.</text>
</comment>
<dbReference type="PROSITE" id="PS50850">
    <property type="entry name" value="MFS"/>
    <property type="match status" value="1"/>
</dbReference>
<feature type="transmembrane region" description="Helical" evidence="6">
    <location>
        <begin position="313"/>
        <end position="334"/>
    </location>
</feature>
<feature type="transmembrane region" description="Helical" evidence="6">
    <location>
        <begin position="146"/>
        <end position="169"/>
    </location>
</feature>
<keyword evidence="3 6" id="KW-1133">Transmembrane helix</keyword>
<dbReference type="RefSeq" id="WP_192278328.1">
    <property type="nucleotide sequence ID" value="NZ_JACZDF010000002.1"/>
</dbReference>
<evidence type="ECO:0000259" key="7">
    <source>
        <dbReference type="PROSITE" id="PS50850"/>
    </source>
</evidence>
<dbReference type="InterPro" id="IPR051788">
    <property type="entry name" value="MFS_Transporter"/>
</dbReference>
<name>A0ABR9DNR5_9MICO</name>
<dbReference type="PANTHER" id="PTHR23514">
    <property type="entry name" value="BYPASS OF STOP CODON PROTEIN 6"/>
    <property type="match status" value="1"/>
</dbReference>
<dbReference type="CDD" id="cd17393">
    <property type="entry name" value="MFS_MosC_like"/>
    <property type="match status" value="1"/>
</dbReference>
<feature type="transmembrane region" description="Helical" evidence="6">
    <location>
        <begin position="175"/>
        <end position="202"/>
    </location>
</feature>
<dbReference type="InterPro" id="IPR020846">
    <property type="entry name" value="MFS_dom"/>
</dbReference>
<dbReference type="InterPro" id="IPR011701">
    <property type="entry name" value="MFS"/>
</dbReference>
<proteinExistence type="predicted"/>
<dbReference type="InterPro" id="IPR036259">
    <property type="entry name" value="MFS_trans_sf"/>
</dbReference>
<dbReference type="Gene3D" id="1.20.1250.20">
    <property type="entry name" value="MFS general substrate transporter like domains"/>
    <property type="match status" value="2"/>
</dbReference>
<dbReference type="Pfam" id="PF07690">
    <property type="entry name" value="MFS_1"/>
    <property type="match status" value="1"/>
</dbReference>
<keyword evidence="9" id="KW-1185">Reference proteome</keyword>
<reference evidence="8 9" key="1">
    <citation type="submission" date="2020-09" db="EMBL/GenBank/DDBJ databases">
        <title>Flavimobilis rhizosphaerae sp. nov., isolated from rhizosphere soil of Spartina alterniflora.</title>
        <authorList>
            <person name="Hanqin C."/>
        </authorList>
    </citation>
    <scope>NUCLEOTIDE SEQUENCE [LARGE SCALE GENOMIC DNA]</scope>
    <source>
        <strain evidence="8 9">GY 10621</strain>
    </source>
</reference>
<evidence type="ECO:0000256" key="3">
    <source>
        <dbReference type="ARBA" id="ARBA00022989"/>
    </source>
</evidence>
<feature type="transmembrane region" description="Helical" evidence="6">
    <location>
        <begin position="288"/>
        <end position="307"/>
    </location>
</feature>
<feature type="transmembrane region" description="Helical" evidence="6">
    <location>
        <begin position="106"/>
        <end position="125"/>
    </location>
</feature>
<feature type="transmembrane region" description="Helical" evidence="6">
    <location>
        <begin position="82"/>
        <end position="100"/>
    </location>
</feature>
<dbReference type="SUPFAM" id="SSF103473">
    <property type="entry name" value="MFS general substrate transporter"/>
    <property type="match status" value="1"/>
</dbReference>
<evidence type="ECO:0000313" key="8">
    <source>
        <dbReference type="EMBL" id="MBD9698760.1"/>
    </source>
</evidence>
<feature type="transmembrane region" description="Helical" evidence="6">
    <location>
        <begin position="346"/>
        <end position="368"/>
    </location>
</feature>
<gene>
    <name evidence="8" type="ORF">IGS67_04520</name>
</gene>
<dbReference type="Proteomes" id="UP000642107">
    <property type="component" value="Unassembled WGS sequence"/>
</dbReference>
<dbReference type="PANTHER" id="PTHR23514:SF13">
    <property type="entry name" value="INNER MEMBRANE PROTEIN YBJJ"/>
    <property type="match status" value="1"/>
</dbReference>
<evidence type="ECO:0000256" key="6">
    <source>
        <dbReference type="SAM" id="Phobius"/>
    </source>
</evidence>
<keyword evidence="4 6" id="KW-0472">Membrane</keyword>
<dbReference type="EMBL" id="JACZDF010000002">
    <property type="protein sequence ID" value="MBD9698760.1"/>
    <property type="molecule type" value="Genomic_DNA"/>
</dbReference>
<feature type="transmembrane region" description="Helical" evidence="6">
    <location>
        <begin position="50"/>
        <end position="70"/>
    </location>
</feature>
<feature type="transmembrane region" description="Helical" evidence="6">
    <location>
        <begin position="223"/>
        <end position="240"/>
    </location>
</feature>
<feature type="transmembrane region" description="Helical" evidence="6">
    <location>
        <begin position="260"/>
        <end position="281"/>
    </location>
</feature>
<feature type="transmembrane region" description="Helical" evidence="6">
    <location>
        <begin position="374"/>
        <end position="391"/>
    </location>
</feature>
<evidence type="ECO:0000313" key="9">
    <source>
        <dbReference type="Proteomes" id="UP000642107"/>
    </source>
</evidence>
<evidence type="ECO:0000256" key="1">
    <source>
        <dbReference type="ARBA" id="ARBA00004651"/>
    </source>
</evidence>